<dbReference type="EMBL" id="KB446542">
    <property type="protein sequence ID" value="EME41612.1"/>
    <property type="molecule type" value="Genomic_DNA"/>
</dbReference>
<evidence type="ECO:0000313" key="2">
    <source>
        <dbReference type="Proteomes" id="UP000016933"/>
    </source>
</evidence>
<keyword evidence="2" id="KW-1185">Reference proteome</keyword>
<gene>
    <name evidence="1" type="ORF">DOTSEDRAFT_73884</name>
</gene>
<dbReference type="AlphaFoldDB" id="N1PGW8"/>
<protein>
    <submittedName>
        <fullName evidence="1">Uncharacterized protein</fullName>
    </submittedName>
</protein>
<organism evidence="1 2">
    <name type="scientific">Dothistroma septosporum (strain NZE10 / CBS 128990)</name>
    <name type="common">Red band needle blight fungus</name>
    <name type="synonym">Mycosphaerella pini</name>
    <dbReference type="NCBI Taxonomy" id="675120"/>
    <lineage>
        <taxon>Eukaryota</taxon>
        <taxon>Fungi</taxon>
        <taxon>Dikarya</taxon>
        <taxon>Ascomycota</taxon>
        <taxon>Pezizomycotina</taxon>
        <taxon>Dothideomycetes</taxon>
        <taxon>Dothideomycetidae</taxon>
        <taxon>Mycosphaerellales</taxon>
        <taxon>Mycosphaerellaceae</taxon>
        <taxon>Dothistroma</taxon>
    </lineage>
</organism>
<accession>N1PGW8</accession>
<reference evidence="2" key="1">
    <citation type="journal article" date="2012" name="PLoS Genet.">
        <title>The genomes of the fungal plant pathogens Cladosporium fulvum and Dothistroma septosporum reveal adaptation to different hosts and lifestyles but also signatures of common ancestry.</title>
        <authorList>
            <person name="de Wit P.J.G.M."/>
            <person name="van der Burgt A."/>
            <person name="Oekmen B."/>
            <person name="Stergiopoulos I."/>
            <person name="Abd-Elsalam K.A."/>
            <person name="Aerts A.L."/>
            <person name="Bahkali A.H."/>
            <person name="Beenen H.G."/>
            <person name="Chettri P."/>
            <person name="Cox M.P."/>
            <person name="Datema E."/>
            <person name="de Vries R.P."/>
            <person name="Dhillon B."/>
            <person name="Ganley A.R."/>
            <person name="Griffiths S.A."/>
            <person name="Guo Y."/>
            <person name="Hamelin R.C."/>
            <person name="Henrissat B."/>
            <person name="Kabir M.S."/>
            <person name="Jashni M.K."/>
            <person name="Kema G."/>
            <person name="Klaubauf S."/>
            <person name="Lapidus A."/>
            <person name="Levasseur A."/>
            <person name="Lindquist E."/>
            <person name="Mehrabi R."/>
            <person name="Ohm R.A."/>
            <person name="Owen T.J."/>
            <person name="Salamov A."/>
            <person name="Schwelm A."/>
            <person name="Schijlen E."/>
            <person name="Sun H."/>
            <person name="van den Burg H.A."/>
            <person name="van Ham R.C.H.J."/>
            <person name="Zhang S."/>
            <person name="Goodwin S.B."/>
            <person name="Grigoriev I.V."/>
            <person name="Collemare J."/>
            <person name="Bradshaw R.E."/>
        </authorList>
    </citation>
    <scope>NUCLEOTIDE SEQUENCE [LARGE SCALE GENOMIC DNA]</scope>
    <source>
        <strain evidence="2">NZE10 / CBS 128990</strain>
    </source>
</reference>
<reference evidence="1 2" key="2">
    <citation type="journal article" date="2012" name="PLoS Pathog.">
        <title>Diverse lifestyles and strategies of plant pathogenesis encoded in the genomes of eighteen Dothideomycetes fungi.</title>
        <authorList>
            <person name="Ohm R.A."/>
            <person name="Feau N."/>
            <person name="Henrissat B."/>
            <person name="Schoch C.L."/>
            <person name="Horwitz B.A."/>
            <person name="Barry K.W."/>
            <person name="Condon B.J."/>
            <person name="Copeland A.C."/>
            <person name="Dhillon B."/>
            <person name="Glaser F."/>
            <person name="Hesse C.N."/>
            <person name="Kosti I."/>
            <person name="LaButti K."/>
            <person name="Lindquist E.A."/>
            <person name="Lucas S."/>
            <person name="Salamov A.A."/>
            <person name="Bradshaw R.E."/>
            <person name="Ciuffetti L."/>
            <person name="Hamelin R.C."/>
            <person name="Kema G.H.J."/>
            <person name="Lawrence C."/>
            <person name="Scott J.A."/>
            <person name="Spatafora J.W."/>
            <person name="Turgeon B.G."/>
            <person name="de Wit P.J.G.M."/>
            <person name="Zhong S."/>
            <person name="Goodwin S.B."/>
            <person name="Grigoriev I.V."/>
        </authorList>
    </citation>
    <scope>NUCLEOTIDE SEQUENCE [LARGE SCALE GENOMIC DNA]</scope>
    <source>
        <strain evidence="2">NZE10 / CBS 128990</strain>
    </source>
</reference>
<name>N1PGW8_DOTSN</name>
<sequence length="78" mass="8786">MHIQLPQDGPGVMQMQRKGPIWVRDPFGSRRTYGTGQYAWAGLHPLPEVFPRNRVNHRTLDPWICVVIKAQSLPPGAG</sequence>
<evidence type="ECO:0000313" key="1">
    <source>
        <dbReference type="EMBL" id="EME41612.1"/>
    </source>
</evidence>
<dbReference type="Proteomes" id="UP000016933">
    <property type="component" value="Unassembled WGS sequence"/>
</dbReference>
<proteinExistence type="predicted"/>
<dbReference type="HOGENOM" id="CLU_2622014_0_0_1"/>